<evidence type="ECO:0000256" key="3">
    <source>
        <dbReference type="ARBA" id="ARBA00022692"/>
    </source>
</evidence>
<sequence>MSNEALLSDEEHKVVAGKNIHDMGVHEKFEYDESFSGPLSQRKHRDVFWLILFIIFWIGMIVVAGLAYSTGTPKRLMYPKDYRGNVCGMDNTKAKDALSSNYTKSELSFLSDTSDLKYVFWPHDGSSEEICIDECPTKGDIANPLCDESINNYIDKDDPYCPYKTESILRRCLPTQLTNTNSSDVINKVKKSVSGSSGLSKVMGDLIQGWYVLLVSIFIAVALSFLWLLVIRKFARFMVFFTIFFYFVMLGLVTWYFWHQAEESDNIADDKKMDTDTTNAKVFRIFFYIMFAVIVLSLCALVFLRKKILLAIAVIKEASKAVSDIPMVVFFPLISFGMLLVLYVWWVPVSMFLMSSGKPRLVTEVPATGDPYLVLDYKNEKSINYLGIYHFFGLLWTNAFIVALTQGTIAGAIASWYWTRDKSNIPGSPVKESFLRNCKYHLGSYAFGSLIIAIIQLLRVILEYTERQMKKASGENKFVKYLFYAMRCCLKCMESTMKFINRNAYIMIAVYGQSFCKSTKRAFHLIGRNLFRIMAINIVGDFLLFLGKLSVCILTGIIAMAMCKADDNMSLYVIPSVLSAVLAYLVASGFMAVFEMAIDTILLSFCEDCERHDGSSVEKEPYASEELQEFMTNIQHNKHQSKKKHKKSSSDDEQQNPEVNVSGSGSGSD</sequence>
<feature type="region of interest" description="Disordered" evidence="8">
    <location>
        <begin position="634"/>
        <end position="669"/>
    </location>
</feature>
<dbReference type="Pfam" id="PF04515">
    <property type="entry name" value="Choline_transpo"/>
    <property type="match status" value="1"/>
</dbReference>
<evidence type="ECO:0000256" key="2">
    <source>
        <dbReference type="ARBA" id="ARBA00007168"/>
    </source>
</evidence>
<comment type="similarity">
    <text evidence="2 7">Belongs to the CTL (choline transporter-like) family.</text>
</comment>
<keyword evidence="6" id="KW-0325">Glycoprotein</keyword>
<dbReference type="PANTHER" id="PTHR12385:SF14">
    <property type="entry name" value="CHOLINE TRANSPORTER-LIKE 2"/>
    <property type="match status" value="1"/>
</dbReference>
<evidence type="ECO:0000256" key="6">
    <source>
        <dbReference type="ARBA" id="ARBA00023180"/>
    </source>
</evidence>
<dbReference type="AlphaFoldDB" id="A0AAV7ZCX0"/>
<feature type="compositionally biased region" description="Basic residues" evidence="8">
    <location>
        <begin position="636"/>
        <end position="647"/>
    </location>
</feature>
<evidence type="ECO:0000256" key="1">
    <source>
        <dbReference type="ARBA" id="ARBA00004141"/>
    </source>
</evidence>
<comment type="caution">
    <text evidence="9">The sequence shown here is derived from an EMBL/GenBank/DDBJ whole genome shotgun (WGS) entry which is preliminary data.</text>
</comment>
<feature type="transmembrane region" description="Helical" evidence="7">
    <location>
        <begin position="440"/>
        <end position="462"/>
    </location>
</feature>
<feature type="transmembrane region" description="Helical" evidence="7">
    <location>
        <begin position="325"/>
        <end position="346"/>
    </location>
</feature>
<feature type="transmembrane region" description="Helical" evidence="7">
    <location>
        <begin position="533"/>
        <end position="559"/>
    </location>
</feature>
<feature type="transmembrane region" description="Helical" evidence="7">
    <location>
        <begin position="285"/>
        <end position="304"/>
    </location>
</feature>
<dbReference type="Proteomes" id="UP001146793">
    <property type="component" value="Unassembled WGS sequence"/>
</dbReference>
<gene>
    <name evidence="9" type="ORF">M0812_17408</name>
</gene>
<evidence type="ECO:0000256" key="4">
    <source>
        <dbReference type="ARBA" id="ARBA00022989"/>
    </source>
</evidence>
<dbReference type="InterPro" id="IPR007603">
    <property type="entry name" value="Choline_transptr-like"/>
</dbReference>
<name>A0AAV7ZCX0_9EUKA</name>
<keyword evidence="3 7" id="KW-0812">Transmembrane</keyword>
<dbReference type="GO" id="GO:0005886">
    <property type="term" value="C:plasma membrane"/>
    <property type="evidence" value="ECO:0007669"/>
    <property type="project" value="UniProtKB-SubCell"/>
</dbReference>
<feature type="transmembrane region" description="Helical" evidence="7">
    <location>
        <begin position="237"/>
        <end position="258"/>
    </location>
</feature>
<comment type="function">
    <text evidence="7">Choline transporter.</text>
</comment>
<dbReference type="GO" id="GO:0022857">
    <property type="term" value="F:transmembrane transporter activity"/>
    <property type="evidence" value="ECO:0007669"/>
    <property type="project" value="UniProtKB-UniRule"/>
</dbReference>
<feature type="transmembrane region" description="Helical" evidence="7">
    <location>
        <begin position="571"/>
        <end position="594"/>
    </location>
</feature>
<accession>A0AAV7ZCX0</accession>
<feature type="transmembrane region" description="Helical" evidence="7">
    <location>
        <begin position="47"/>
        <end position="68"/>
    </location>
</feature>
<proteinExistence type="inferred from homology"/>
<evidence type="ECO:0000256" key="8">
    <source>
        <dbReference type="SAM" id="MobiDB-lite"/>
    </source>
</evidence>
<evidence type="ECO:0000256" key="7">
    <source>
        <dbReference type="RuleBase" id="RU368066"/>
    </source>
</evidence>
<evidence type="ECO:0000313" key="10">
    <source>
        <dbReference type="Proteomes" id="UP001146793"/>
    </source>
</evidence>
<evidence type="ECO:0000313" key="9">
    <source>
        <dbReference type="EMBL" id="KAJ3438227.1"/>
    </source>
</evidence>
<comment type="subcellular location">
    <subcellularLocation>
        <location evidence="7">Cell membrane</location>
        <topology evidence="7">Multi-pass membrane protein</topology>
    </subcellularLocation>
    <subcellularLocation>
        <location evidence="1">Membrane</location>
        <topology evidence="1">Multi-pass membrane protein</topology>
    </subcellularLocation>
</comment>
<dbReference type="PANTHER" id="PTHR12385">
    <property type="entry name" value="CHOLINE TRANSPORTER-LIKE (SLC FAMILY 44)"/>
    <property type="match status" value="1"/>
</dbReference>
<feature type="transmembrane region" description="Helical" evidence="7">
    <location>
        <begin position="209"/>
        <end position="230"/>
    </location>
</feature>
<feature type="transmembrane region" description="Helical" evidence="7">
    <location>
        <begin position="395"/>
        <end position="419"/>
    </location>
</feature>
<dbReference type="EMBL" id="JANTQA010000033">
    <property type="protein sequence ID" value="KAJ3438227.1"/>
    <property type="molecule type" value="Genomic_DNA"/>
</dbReference>
<reference evidence="9" key="1">
    <citation type="submission" date="2022-08" db="EMBL/GenBank/DDBJ databases">
        <title>Novel sulphate-reducing endosymbionts in the free-living metamonad Anaeramoeba.</title>
        <authorList>
            <person name="Jerlstrom-Hultqvist J."/>
            <person name="Cepicka I."/>
            <person name="Gallot-Lavallee L."/>
            <person name="Salas-Leiva D."/>
            <person name="Curtis B.A."/>
            <person name="Zahonova K."/>
            <person name="Pipaliya S."/>
            <person name="Dacks J."/>
            <person name="Roger A.J."/>
        </authorList>
    </citation>
    <scope>NUCLEOTIDE SEQUENCE</scope>
    <source>
        <strain evidence="9">Busselton2</strain>
    </source>
</reference>
<keyword evidence="4 7" id="KW-1133">Transmembrane helix</keyword>
<evidence type="ECO:0000256" key="5">
    <source>
        <dbReference type="ARBA" id="ARBA00023136"/>
    </source>
</evidence>
<protein>
    <recommendedName>
        <fullName evidence="7">Choline transporter-like protein</fullName>
    </recommendedName>
</protein>
<organism evidence="9 10">
    <name type="scientific">Anaeramoeba flamelloides</name>
    <dbReference type="NCBI Taxonomy" id="1746091"/>
    <lineage>
        <taxon>Eukaryota</taxon>
        <taxon>Metamonada</taxon>
        <taxon>Anaeramoebidae</taxon>
        <taxon>Anaeramoeba</taxon>
    </lineage>
</organism>
<keyword evidence="5 7" id="KW-0472">Membrane</keyword>